<organism evidence="1">
    <name type="scientific">Albugo laibachii Nc14</name>
    <dbReference type="NCBI Taxonomy" id="890382"/>
    <lineage>
        <taxon>Eukaryota</taxon>
        <taxon>Sar</taxon>
        <taxon>Stramenopiles</taxon>
        <taxon>Oomycota</taxon>
        <taxon>Peronosporomycetes</taxon>
        <taxon>Albuginales</taxon>
        <taxon>Albuginaceae</taxon>
        <taxon>Albugo</taxon>
    </lineage>
</organism>
<protein>
    <submittedName>
        <fullName evidence="1">AlNc14C396G11325 protein</fullName>
    </submittedName>
</protein>
<gene>
    <name evidence="1" type="primary">AlNc14C396G11325</name>
    <name evidence="1" type="ORF">ALNC14_127670</name>
</gene>
<accession>F0WYR4</accession>
<evidence type="ECO:0000313" key="1">
    <source>
        <dbReference type="EMBL" id="CCA26623.1"/>
    </source>
</evidence>
<dbReference type="AlphaFoldDB" id="F0WYR4"/>
<sequence>MVLSKANEAYRVLYNPARSDGILATDRVLQVISRARDQVRQENLDHLLNQLMKHAVERKLTNDCVFNMDETRFGQ</sequence>
<reference evidence="1" key="1">
    <citation type="journal article" date="2011" name="PLoS Biol.">
        <title>Gene gain and loss during evolution of obligate parasitism in the white rust pathogen of Arabidopsis thaliana.</title>
        <authorList>
            <person name="Kemen E."/>
            <person name="Gardiner A."/>
            <person name="Schultz-Larsen T."/>
            <person name="Kemen A.C."/>
            <person name="Balmuth A.L."/>
            <person name="Robert-Seilaniantz A."/>
            <person name="Bailey K."/>
            <person name="Holub E."/>
            <person name="Studholme D.J."/>
            <person name="Maclean D."/>
            <person name="Jones J.D."/>
        </authorList>
    </citation>
    <scope>NUCLEOTIDE SEQUENCE</scope>
</reference>
<dbReference type="EMBL" id="FR824439">
    <property type="protein sequence ID" value="CCA26623.1"/>
    <property type="molecule type" value="Genomic_DNA"/>
</dbReference>
<dbReference type="HOGENOM" id="CLU_2676232_0_0_1"/>
<name>F0WYR4_9STRA</name>
<reference evidence="1" key="2">
    <citation type="submission" date="2011-02" db="EMBL/GenBank/DDBJ databases">
        <authorList>
            <person name="MacLean D."/>
        </authorList>
    </citation>
    <scope>NUCLEOTIDE SEQUENCE</scope>
</reference>
<proteinExistence type="predicted"/>